<feature type="transmembrane region" description="Helical" evidence="1">
    <location>
        <begin position="5"/>
        <end position="27"/>
    </location>
</feature>
<dbReference type="Proteomes" id="UP000186795">
    <property type="component" value="Unassembled WGS sequence"/>
</dbReference>
<evidence type="ECO:0000313" key="3">
    <source>
        <dbReference type="Proteomes" id="UP000186795"/>
    </source>
</evidence>
<feature type="transmembrane region" description="Helical" evidence="1">
    <location>
        <begin position="84"/>
        <end position="112"/>
    </location>
</feature>
<keyword evidence="1" id="KW-1133">Transmembrane helix</keyword>
<name>A0A1N7NJ07_9BACL</name>
<organism evidence="2 3">
    <name type="scientific">Kroppenstedtia eburnea</name>
    <dbReference type="NCBI Taxonomy" id="714067"/>
    <lineage>
        <taxon>Bacteria</taxon>
        <taxon>Bacillati</taxon>
        <taxon>Bacillota</taxon>
        <taxon>Bacilli</taxon>
        <taxon>Bacillales</taxon>
        <taxon>Thermoactinomycetaceae</taxon>
        <taxon>Kroppenstedtia</taxon>
    </lineage>
</organism>
<keyword evidence="1" id="KW-0472">Membrane</keyword>
<proteinExistence type="predicted"/>
<keyword evidence="3" id="KW-1185">Reference proteome</keyword>
<sequence>MVKKWFWSAGGYYGIWSLTFFIGYLWIRSRYNLFAGTAASPEGRELLWYWVSGFGLLFILPLGIGQVAAGILSYRYAASRPRTWVSLLLGLVLCIPAVVGCLFGYALFILLFHGFA</sequence>
<evidence type="ECO:0000313" key="2">
    <source>
        <dbReference type="EMBL" id="SIS98326.1"/>
    </source>
</evidence>
<accession>A0A1N7NJ07</accession>
<dbReference type="AlphaFoldDB" id="A0A1N7NJ07"/>
<feature type="transmembrane region" description="Helical" evidence="1">
    <location>
        <begin position="47"/>
        <end position="72"/>
    </location>
</feature>
<gene>
    <name evidence="2" type="ORF">SAMN05421790_10937</name>
</gene>
<protein>
    <submittedName>
        <fullName evidence="2">Uncharacterized protein</fullName>
    </submittedName>
</protein>
<dbReference type="EMBL" id="FTOD01000009">
    <property type="protein sequence ID" value="SIS98326.1"/>
    <property type="molecule type" value="Genomic_DNA"/>
</dbReference>
<evidence type="ECO:0000256" key="1">
    <source>
        <dbReference type="SAM" id="Phobius"/>
    </source>
</evidence>
<keyword evidence="1" id="KW-0812">Transmembrane</keyword>
<reference evidence="3" key="1">
    <citation type="submission" date="2017-01" db="EMBL/GenBank/DDBJ databases">
        <authorList>
            <person name="Varghese N."/>
            <person name="Submissions S."/>
        </authorList>
    </citation>
    <scope>NUCLEOTIDE SEQUENCE [LARGE SCALE GENOMIC DNA]</scope>
    <source>
        <strain evidence="3">DSM 45196</strain>
    </source>
</reference>